<keyword evidence="2" id="KW-1185">Reference proteome</keyword>
<protein>
    <submittedName>
        <fullName evidence="1">Uncharacterized protein</fullName>
    </submittedName>
</protein>
<sequence>ETFSRFLPSCFKSSKAGFAVAAVSSFFRESLRRSSETTFVLVLFPELSISPYLGFLLPSDDEFSDSLLVFPTFEFVCINPWGVDAFWNSDFSDATDASVTSATALSKSSSEVPEIAKSSARSSTITTTGFYRGARCDKNVTCVDEAFNGSKNRLSVELPASSFGTIHEVLRYSSYFAN</sequence>
<proteinExistence type="predicted"/>
<gene>
    <name evidence="1" type="ORF">ALC53_08631</name>
</gene>
<accession>A0A151I218</accession>
<dbReference type="EMBL" id="KQ976547">
    <property type="protein sequence ID" value="KYM80930.1"/>
    <property type="molecule type" value="Genomic_DNA"/>
</dbReference>
<evidence type="ECO:0000313" key="2">
    <source>
        <dbReference type="Proteomes" id="UP000078540"/>
    </source>
</evidence>
<name>A0A151I218_9HYME</name>
<dbReference type="Proteomes" id="UP000078540">
    <property type="component" value="Unassembled WGS sequence"/>
</dbReference>
<organism evidence="1 2">
    <name type="scientific">Atta colombica</name>
    <dbReference type="NCBI Taxonomy" id="520822"/>
    <lineage>
        <taxon>Eukaryota</taxon>
        <taxon>Metazoa</taxon>
        <taxon>Ecdysozoa</taxon>
        <taxon>Arthropoda</taxon>
        <taxon>Hexapoda</taxon>
        <taxon>Insecta</taxon>
        <taxon>Pterygota</taxon>
        <taxon>Neoptera</taxon>
        <taxon>Endopterygota</taxon>
        <taxon>Hymenoptera</taxon>
        <taxon>Apocrita</taxon>
        <taxon>Aculeata</taxon>
        <taxon>Formicoidea</taxon>
        <taxon>Formicidae</taxon>
        <taxon>Myrmicinae</taxon>
        <taxon>Atta</taxon>
    </lineage>
</organism>
<dbReference type="AlphaFoldDB" id="A0A151I218"/>
<evidence type="ECO:0000313" key="1">
    <source>
        <dbReference type="EMBL" id="KYM80930.1"/>
    </source>
</evidence>
<feature type="non-terminal residue" evidence="1">
    <location>
        <position position="1"/>
    </location>
</feature>
<reference evidence="1 2" key="1">
    <citation type="submission" date="2015-09" db="EMBL/GenBank/DDBJ databases">
        <title>Atta colombica WGS genome.</title>
        <authorList>
            <person name="Nygaard S."/>
            <person name="Hu H."/>
            <person name="Boomsma J."/>
            <person name="Zhang G."/>
        </authorList>
    </citation>
    <scope>NUCLEOTIDE SEQUENCE [LARGE SCALE GENOMIC DNA]</scope>
    <source>
        <strain evidence="1">Treedump-2</strain>
        <tissue evidence="1">Whole body</tissue>
    </source>
</reference>